<keyword evidence="11 12" id="KW-0472">Membrane</keyword>
<organism evidence="13 14">
    <name type="scientific">Halovulum marinum</name>
    <dbReference type="NCBI Taxonomy" id="2662447"/>
    <lineage>
        <taxon>Bacteria</taxon>
        <taxon>Pseudomonadati</taxon>
        <taxon>Pseudomonadota</taxon>
        <taxon>Alphaproteobacteria</taxon>
        <taxon>Rhodobacterales</taxon>
        <taxon>Paracoccaceae</taxon>
        <taxon>Halovulum</taxon>
    </lineage>
</organism>
<comment type="subcellular location">
    <subcellularLocation>
        <location evidence="2 12">Cell inner membrane</location>
        <topology evidence="2 12">Single-pass membrane protein</topology>
    </subcellularLocation>
</comment>
<evidence type="ECO:0000256" key="6">
    <source>
        <dbReference type="ARBA" id="ARBA00022475"/>
    </source>
</evidence>
<keyword evidence="10 12" id="KW-1133">Transmembrane helix</keyword>
<evidence type="ECO:0000256" key="3">
    <source>
        <dbReference type="ARBA" id="ARBA00008741"/>
    </source>
</evidence>
<evidence type="ECO:0000256" key="10">
    <source>
        <dbReference type="ARBA" id="ARBA00022989"/>
    </source>
</evidence>
<evidence type="ECO:0000256" key="12">
    <source>
        <dbReference type="RuleBase" id="RU363101"/>
    </source>
</evidence>
<dbReference type="NCBIfam" id="TIGR03141">
    <property type="entry name" value="cytochro_ccmD"/>
    <property type="match status" value="1"/>
</dbReference>
<dbReference type="GO" id="GO:0015886">
    <property type="term" value="P:heme transport"/>
    <property type="evidence" value="ECO:0007669"/>
    <property type="project" value="InterPro"/>
</dbReference>
<keyword evidence="6 12" id="KW-1003">Cell membrane</keyword>
<evidence type="ECO:0000256" key="9">
    <source>
        <dbReference type="ARBA" id="ARBA00022748"/>
    </source>
</evidence>
<keyword evidence="7 12" id="KW-0997">Cell inner membrane</keyword>
<dbReference type="GO" id="GO:0005886">
    <property type="term" value="C:plasma membrane"/>
    <property type="evidence" value="ECO:0007669"/>
    <property type="project" value="UniProtKB-SubCell"/>
</dbReference>
<evidence type="ECO:0000256" key="1">
    <source>
        <dbReference type="ARBA" id="ARBA00002442"/>
    </source>
</evidence>
<keyword evidence="5 12" id="KW-0813">Transport</keyword>
<keyword evidence="8 12" id="KW-0812">Transmembrane</keyword>
<evidence type="ECO:0000313" key="13">
    <source>
        <dbReference type="EMBL" id="MSU90081.1"/>
    </source>
</evidence>
<feature type="transmembrane region" description="Helical" evidence="12">
    <location>
        <begin position="12"/>
        <end position="32"/>
    </location>
</feature>
<keyword evidence="14" id="KW-1185">Reference proteome</keyword>
<evidence type="ECO:0000256" key="8">
    <source>
        <dbReference type="ARBA" id="ARBA00022692"/>
    </source>
</evidence>
<dbReference type="GO" id="GO:0017004">
    <property type="term" value="P:cytochrome complex assembly"/>
    <property type="evidence" value="ECO:0007669"/>
    <property type="project" value="UniProtKB-KW"/>
</dbReference>
<dbReference type="InterPro" id="IPR007078">
    <property type="entry name" value="Haem_export_protD_CcmD"/>
</dbReference>
<name>A0A6L5Z0L6_9RHOB</name>
<dbReference type="EMBL" id="WIND01000007">
    <property type="protein sequence ID" value="MSU90081.1"/>
    <property type="molecule type" value="Genomic_DNA"/>
</dbReference>
<protein>
    <recommendedName>
        <fullName evidence="4 12">Heme exporter protein D</fullName>
    </recommendedName>
</protein>
<proteinExistence type="inferred from homology"/>
<comment type="caution">
    <text evidence="13">The sequence shown here is derived from an EMBL/GenBank/DDBJ whole genome shotgun (WGS) entry which is preliminary data.</text>
</comment>
<dbReference type="Proteomes" id="UP000474957">
    <property type="component" value="Unassembled WGS sequence"/>
</dbReference>
<comment type="function">
    <text evidence="1 12">Required for the export of heme to the periplasm for the biogenesis of c-type cytochromes.</text>
</comment>
<evidence type="ECO:0000256" key="2">
    <source>
        <dbReference type="ARBA" id="ARBA00004377"/>
    </source>
</evidence>
<keyword evidence="9 12" id="KW-0201">Cytochrome c-type biogenesis</keyword>
<comment type="similarity">
    <text evidence="3 12">Belongs to the CcmD/CycX/HelD family.</text>
</comment>
<evidence type="ECO:0000256" key="11">
    <source>
        <dbReference type="ARBA" id="ARBA00023136"/>
    </source>
</evidence>
<evidence type="ECO:0000313" key="14">
    <source>
        <dbReference type="Proteomes" id="UP000474957"/>
    </source>
</evidence>
<gene>
    <name evidence="13" type="primary">ccmD</name>
    <name evidence="13" type="ORF">GE300_10715</name>
</gene>
<dbReference type="AlphaFoldDB" id="A0A6L5Z0L6"/>
<dbReference type="Pfam" id="PF04995">
    <property type="entry name" value="CcmD"/>
    <property type="match status" value="1"/>
</dbReference>
<evidence type="ECO:0000256" key="5">
    <source>
        <dbReference type="ARBA" id="ARBA00022448"/>
    </source>
</evidence>
<reference evidence="13 14" key="1">
    <citation type="submission" date="2019-10" db="EMBL/GenBank/DDBJ databases">
        <title>Cognatihalovulum marinum gen. nov. sp. nov., a new member of the family Rhodobacteraceae isolated from deep seawater of the Northwest Indian Ocean.</title>
        <authorList>
            <person name="Ruan C."/>
            <person name="Wang J."/>
            <person name="Zheng X."/>
            <person name="Song L."/>
            <person name="Zhu Y."/>
            <person name="Huang Y."/>
            <person name="Lu Z."/>
            <person name="Du W."/>
            <person name="Huang L."/>
            <person name="Dai X."/>
        </authorList>
    </citation>
    <scope>NUCLEOTIDE SEQUENCE [LARGE SCALE GENOMIC DNA]</scope>
    <source>
        <strain evidence="13 14">2CG4</strain>
    </source>
</reference>
<evidence type="ECO:0000256" key="4">
    <source>
        <dbReference type="ARBA" id="ARBA00016461"/>
    </source>
</evidence>
<accession>A0A6L5Z0L6</accession>
<sequence>MMPELGDYAGAVLGAYAASGLLIGLLVAHSVLRAGRVRRALRRAEAKQGRSHV</sequence>
<evidence type="ECO:0000256" key="7">
    <source>
        <dbReference type="ARBA" id="ARBA00022519"/>
    </source>
</evidence>